<evidence type="ECO:0000313" key="2">
    <source>
        <dbReference type="EMBL" id="GER43865.1"/>
    </source>
</evidence>
<protein>
    <submittedName>
        <fullName evidence="2">Lysine--tRNA ligase</fullName>
    </submittedName>
</protein>
<accession>A0A5A7QEZ2</accession>
<dbReference type="AlphaFoldDB" id="A0A5A7QEZ2"/>
<dbReference type="Proteomes" id="UP000325081">
    <property type="component" value="Unassembled WGS sequence"/>
</dbReference>
<proteinExistence type="predicted"/>
<dbReference type="InterPro" id="IPR045864">
    <property type="entry name" value="aa-tRNA-synth_II/BPL/LPL"/>
</dbReference>
<evidence type="ECO:0000313" key="3">
    <source>
        <dbReference type="Proteomes" id="UP000325081"/>
    </source>
</evidence>
<reference evidence="3" key="1">
    <citation type="journal article" date="2019" name="Curr. Biol.">
        <title>Genome Sequence of Striga asiatica Provides Insight into the Evolution of Plant Parasitism.</title>
        <authorList>
            <person name="Yoshida S."/>
            <person name="Kim S."/>
            <person name="Wafula E.K."/>
            <person name="Tanskanen J."/>
            <person name="Kim Y.M."/>
            <person name="Honaas L."/>
            <person name="Yang Z."/>
            <person name="Spallek T."/>
            <person name="Conn C.E."/>
            <person name="Ichihashi Y."/>
            <person name="Cheong K."/>
            <person name="Cui S."/>
            <person name="Der J.P."/>
            <person name="Gundlach H."/>
            <person name="Jiao Y."/>
            <person name="Hori C."/>
            <person name="Ishida J.K."/>
            <person name="Kasahara H."/>
            <person name="Kiba T."/>
            <person name="Kim M.S."/>
            <person name="Koo N."/>
            <person name="Laohavisit A."/>
            <person name="Lee Y.H."/>
            <person name="Lumba S."/>
            <person name="McCourt P."/>
            <person name="Mortimer J.C."/>
            <person name="Mutuku J.M."/>
            <person name="Nomura T."/>
            <person name="Sasaki-Sekimoto Y."/>
            <person name="Seto Y."/>
            <person name="Wang Y."/>
            <person name="Wakatake T."/>
            <person name="Sakakibara H."/>
            <person name="Demura T."/>
            <person name="Yamaguchi S."/>
            <person name="Yoneyama K."/>
            <person name="Manabe R.I."/>
            <person name="Nelson D.C."/>
            <person name="Schulman A.H."/>
            <person name="Timko M.P."/>
            <person name="dePamphilis C.W."/>
            <person name="Choi D."/>
            <person name="Shirasu K."/>
        </authorList>
    </citation>
    <scope>NUCLEOTIDE SEQUENCE [LARGE SCALE GENOMIC DNA]</scope>
    <source>
        <strain evidence="3">cv. UVA1</strain>
    </source>
</reference>
<sequence>MSPLAKWHRSKPGLTERFELFINKHEFHPLCFAILDNSWLSYVLLAAMQCVHGVERSCCATPVFFLQLKDRQSGDDEAMALDETFCTALEHGLPPTGGWGLAMKPQDEPSNKEGYCYYDKVDINFVFFSNKKTQDAPSQELEKLSLS</sequence>
<dbReference type="PANTHER" id="PTHR42918">
    <property type="entry name" value="LYSYL-TRNA SYNTHETASE"/>
    <property type="match status" value="1"/>
</dbReference>
<keyword evidence="2" id="KW-0436">Ligase</keyword>
<dbReference type="PANTHER" id="PTHR42918:SF9">
    <property type="entry name" value="LYSINE--TRNA LIGASE"/>
    <property type="match status" value="1"/>
</dbReference>
<gene>
    <name evidence="2" type="ORF">STAS_20730</name>
</gene>
<dbReference type="SUPFAM" id="SSF55681">
    <property type="entry name" value="Class II aaRS and biotin synthetases"/>
    <property type="match status" value="1"/>
</dbReference>
<name>A0A5A7QEZ2_STRAF</name>
<dbReference type="Gene3D" id="3.30.930.10">
    <property type="entry name" value="Bira Bifunctional Protein, Domain 2"/>
    <property type="match status" value="1"/>
</dbReference>
<keyword evidence="3" id="KW-1185">Reference proteome</keyword>
<dbReference type="GO" id="GO:0006430">
    <property type="term" value="P:lysyl-tRNA aminoacylation"/>
    <property type="evidence" value="ECO:0007669"/>
    <property type="project" value="TreeGrafter"/>
</dbReference>
<dbReference type="GO" id="GO:0004824">
    <property type="term" value="F:lysine-tRNA ligase activity"/>
    <property type="evidence" value="ECO:0007669"/>
    <property type="project" value="TreeGrafter"/>
</dbReference>
<dbReference type="EMBL" id="BKCP01006737">
    <property type="protein sequence ID" value="GER43865.1"/>
    <property type="molecule type" value="Genomic_DNA"/>
</dbReference>
<dbReference type="GO" id="GO:0000049">
    <property type="term" value="F:tRNA binding"/>
    <property type="evidence" value="ECO:0007669"/>
    <property type="project" value="TreeGrafter"/>
</dbReference>
<comment type="caution">
    <text evidence="2">The sequence shown here is derived from an EMBL/GenBank/DDBJ whole genome shotgun (WGS) entry which is preliminary data.</text>
</comment>
<organism evidence="2 3">
    <name type="scientific">Striga asiatica</name>
    <name type="common">Asiatic witchweed</name>
    <name type="synonym">Buchnera asiatica</name>
    <dbReference type="NCBI Taxonomy" id="4170"/>
    <lineage>
        <taxon>Eukaryota</taxon>
        <taxon>Viridiplantae</taxon>
        <taxon>Streptophyta</taxon>
        <taxon>Embryophyta</taxon>
        <taxon>Tracheophyta</taxon>
        <taxon>Spermatophyta</taxon>
        <taxon>Magnoliopsida</taxon>
        <taxon>eudicotyledons</taxon>
        <taxon>Gunneridae</taxon>
        <taxon>Pentapetalae</taxon>
        <taxon>asterids</taxon>
        <taxon>lamiids</taxon>
        <taxon>Lamiales</taxon>
        <taxon>Orobanchaceae</taxon>
        <taxon>Buchnereae</taxon>
        <taxon>Striga</taxon>
    </lineage>
</organism>
<dbReference type="OrthoDB" id="21243at2759"/>
<evidence type="ECO:0000256" key="1">
    <source>
        <dbReference type="ARBA" id="ARBA00022741"/>
    </source>
</evidence>
<keyword evidence="1" id="KW-0547">Nucleotide-binding</keyword>
<dbReference type="GO" id="GO:0005829">
    <property type="term" value="C:cytosol"/>
    <property type="evidence" value="ECO:0007669"/>
    <property type="project" value="TreeGrafter"/>
</dbReference>